<evidence type="ECO:0000256" key="3">
    <source>
        <dbReference type="ARBA" id="ARBA00022729"/>
    </source>
</evidence>
<dbReference type="GO" id="GO:0030288">
    <property type="term" value="C:outer membrane-bounded periplasmic space"/>
    <property type="evidence" value="ECO:0007669"/>
    <property type="project" value="UniProtKB-ARBA"/>
</dbReference>
<evidence type="ECO:0000313" key="6">
    <source>
        <dbReference type="Proteomes" id="UP000019141"/>
    </source>
</evidence>
<dbReference type="PROSITE" id="PS51318">
    <property type="entry name" value="TAT"/>
    <property type="match status" value="1"/>
</dbReference>
<gene>
    <name evidence="5" type="ORF">ETSY1_25605</name>
</gene>
<dbReference type="PANTHER" id="PTHR30290">
    <property type="entry name" value="PERIPLASMIC BINDING COMPONENT OF ABC TRANSPORTER"/>
    <property type="match status" value="1"/>
</dbReference>
<dbReference type="Gene3D" id="3.40.190.10">
    <property type="entry name" value="Periplasmic binding protein-like II"/>
    <property type="match status" value="1"/>
</dbReference>
<reference evidence="5 6" key="1">
    <citation type="journal article" date="2014" name="Nature">
        <title>An environmental bacterial taxon with a large and distinct metabolic repertoire.</title>
        <authorList>
            <person name="Wilson M.C."/>
            <person name="Mori T."/>
            <person name="Ruckert C."/>
            <person name="Uria A.R."/>
            <person name="Helf M.J."/>
            <person name="Takada K."/>
            <person name="Gernert C."/>
            <person name="Steffens U.A."/>
            <person name="Heycke N."/>
            <person name="Schmitt S."/>
            <person name="Rinke C."/>
            <person name="Helfrich E.J."/>
            <person name="Brachmann A.O."/>
            <person name="Gurgui C."/>
            <person name="Wakimoto T."/>
            <person name="Kracht M."/>
            <person name="Crusemann M."/>
            <person name="Hentschel U."/>
            <person name="Abe I."/>
            <person name="Matsunaga S."/>
            <person name="Kalinowski J."/>
            <person name="Takeyama H."/>
            <person name="Piel J."/>
        </authorList>
    </citation>
    <scope>NUCLEOTIDE SEQUENCE [LARGE SCALE GENOMIC DNA]</scope>
    <source>
        <strain evidence="6">TSY1</strain>
    </source>
</reference>
<name>W4LFA3_ENTF1</name>
<dbReference type="EMBL" id="AZHW01000758">
    <property type="protein sequence ID" value="ETW96687.1"/>
    <property type="molecule type" value="Genomic_DNA"/>
</dbReference>
<keyword evidence="3" id="KW-0732">Signal</keyword>
<dbReference type="AlphaFoldDB" id="W4LFA3"/>
<dbReference type="PIRSF" id="PIRSF002741">
    <property type="entry name" value="MppA"/>
    <property type="match status" value="1"/>
</dbReference>
<dbReference type="GO" id="GO:1904680">
    <property type="term" value="F:peptide transmembrane transporter activity"/>
    <property type="evidence" value="ECO:0007669"/>
    <property type="project" value="TreeGrafter"/>
</dbReference>
<dbReference type="PANTHER" id="PTHR30290:SF9">
    <property type="entry name" value="OLIGOPEPTIDE-BINDING PROTEIN APPA"/>
    <property type="match status" value="1"/>
</dbReference>
<dbReference type="Proteomes" id="UP000019141">
    <property type="component" value="Unassembled WGS sequence"/>
</dbReference>
<dbReference type="InterPro" id="IPR000914">
    <property type="entry name" value="SBP_5_dom"/>
</dbReference>
<evidence type="ECO:0000313" key="5">
    <source>
        <dbReference type="EMBL" id="ETW96687.1"/>
    </source>
</evidence>
<comment type="similarity">
    <text evidence="1">Belongs to the bacterial solute-binding protein 5 family.</text>
</comment>
<evidence type="ECO:0000256" key="1">
    <source>
        <dbReference type="ARBA" id="ARBA00005695"/>
    </source>
</evidence>
<proteinExistence type="inferred from homology"/>
<accession>W4LFA3</accession>
<comment type="caution">
    <text evidence="5">The sequence shown here is derived from an EMBL/GenBank/DDBJ whole genome shotgun (WGS) entry which is preliminary data.</text>
</comment>
<dbReference type="GO" id="GO:0043190">
    <property type="term" value="C:ATP-binding cassette (ABC) transporter complex"/>
    <property type="evidence" value="ECO:0007669"/>
    <property type="project" value="InterPro"/>
</dbReference>
<feature type="domain" description="Solute-binding protein family 5" evidence="4">
    <location>
        <begin position="94"/>
        <end position="457"/>
    </location>
</feature>
<protein>
    <recommendedName>
        <fullName evidence="4">Solute-binding protein family 5 domain-containing protein</fullName>
    </recommendedName>
</protein>
<dbReference type="Pfam" id="PF00496">
    <property type="entry name" value="SBP_bac_5"/>
    <property type="match status" value="1"/>
</dbReference>
<dbReference type="CDD" id="cd00995">
    <property type="entry name" value="PBP2_NikA_DppA_OppA_like"/>
    <property type="match status" value="1"/>
</dbReference>
<organism evidence="5 6">
    <name type="scientific">Entotheonella factor</name>
    <dbReference type="NCBI Taxonomy" id="1429438"/>
    <lineage>
        <taxon>Bacteria</taxon>
        <taxon>Pseudomonadati</taxon>
        <taxon>Nitrospinota/Tectimicrobiota group</taxon>
        <taxon>Candidatus Tectimicrobiota</taxon>
        <taxon>Candidatus Entotheonellia</taxon>
        <taxon>Candidatus Entotheonellales</taxon>
        <taxon>Candidatus Entotheonellaceae</taxon>
        <taxon>Candidatus Entotheonella</taxon>
    </lineage>
</organism>
<evidence type="ECO:0000256" key="2">
    <source>
        <dbReference type="ARBA" id="ARBA00022448"/>
    </source>
</evidence>
<dbReference type="InterPro" id="IPR030678">
    <property type="entry name" value="Peptide/Ni-bd"/>
</dbReference>
<dbReference type="GO" id="GO:0015833">
    <property type="term" value="P:peptide transport"/>
    <property type="evidence" value="ECO:0007669"/>
    <property type="project" value="TreeGrafter"/>
</dbReference>
<dbReference type="HOGENOM" id="CLU_017028_7_3_7"/>
<dbReference type="SUPFAM" id="SSF53850">
    <property type="entry name" value="Periplasmic binding protein-like II"/>
    <property type="match status" value="1"/>
</dbReference>
<dbReference type="InterPro" id="IPR006311">
    <property type="entry name" value="TAT_signal"/>
</dbReference>
<keyword evidence="6" id="KW-1185">Reference proteome</keyword>
<evidence type="ECO:0000259" key="4">
    <source>
        <dbReference type="Pfam" id="PF00496"/>
    </source>
</evidence>
<dbReference type="Gene3D" id="3.10.105.10">
    <property type="entry name" value="Dipeptide-binding Protein, Domain 3"/>
    <property type="match status" value="1"/>
</dbReference>
<sequence>MTRESRDHALSRRAFLASTGGAIAGVAAHGMVGAANAQQQSSTRDGAKRGGTLRFATRGDARGLDPHRNIIYLVSQPLAATTQGLLDLNLKCQPSPGIATEWEASKDLLTYTFKLRKGAQFHNGREVDAVAVKWNFDRIQNPKTSHAFTRSALSNLKLTEAVDKYTVRCHLQQPSAIFPSNVVYYPCNLIAPDSVEQADRHPIGCGPFKFVEWKRFEITELARFENYYETDAEGNSLPYLDGIIGRPKKEDRVRLTALRTGEVDLIDNMAYSDASTFAKSYGDKFQTWDVPTLGTSFVRFNLDKGPFSDQTPEGKLLRQAAAHAVDHDAVRAAVFYGRGQTATGYYSPESPWYAEGTRPYPAFDPEKAKYLLRKAKAVGTAIDLQSLVSYPYQKQTGELLQAMWSEVGFKVSHNSYDSAVLRKKRRARDFHAASAAASYRFDPDGWFSRAVLSTSPSNKQGSGFRHAKADQLILEARKTPDRNKRLALYAEIDSIVNEELPMLYLHHLTLLEAGVANLKGYQPAISGPFSTQGAGIRTAWLA</sequence>
<keyword evidence="2" id="KW-0813">Transport</keyword>
<dbReference type="InterPro" id="IPR039424">
    <property type="entry name" value="SBP_5"/>
</dbReference>